<keyword evidence="2" id="KW-0732">Signal</keyword>
<name>A0ABX8USL3_9BURK</name>
<feature type="compositionally biased region" description="Basic residues" evidence="1">
    <location>
        <begin position="75"/>
        <end position="85"/>
    </location>
</feature>
<organism evidence="3 4">
    <name type="scientific">Paraburkholderia edwinii</name>
    <dbReference type="NCBI Taxonomy" id="2861782"/>
    <lineage>
        <taxon>Bacteria</taxon>
        <taxon>Pseudomonadati</taxon>
        <taxon>Pseudomonadota</taxon>
        <taxon>Betaproteobacteria</taxon>
        <taxon>Burkholderiales</taxon>
        <taxon>Burkholderiaceae</taxon>
        <taxon>Paraburkholderia</taxon>
    </lineage>
</organism>
<accession>A0ABX8USL3</accession>
<dbReference type="RefSeq" id="WP_219801431.1">
    <property type="nucleotide sequence ID" value="NZ_CP080096.1"/>
</dbReference>
<evidence type="ECO:0000313" key="4">
    <source>
        <dbReference type="Proteomes" id="UP000826462"/>
    </source>
</evidence>
<protein>
    <recommendedName>
        <fullName evidence="5">Secreted protein</fullName>
    </recommendedName>
</protein>
<evidence type="ECO:0000256" key="1">
    <source>
        <dbReference type="SAM" id="MobiDB-lite"/>
    </source>
</evidence>
<reference evidence="3 4" key="1">
    <citation type="submission" date="2021-07" db="EMBL/GenBank/DDBJ databases">
        <title>Paraburkholderia edwinii protects Aspergillus sp. from phenazines by acting as a toxin sponge.</title>
        <authorList>
            <person name="Dahlstrom K.M."/>
            <person name="Newman D.K."/>
        </authorList>
    </citation>
    <scope>NUCLEOTIDE SEQUENCE [LARGE SCALE GENOMIC DNA]</scope>
    <source>
        <strain evidence="3 4">Pe01</strain>
    </source>
</reference>
<feature type="signal peptide" evidence="2">
    <location>
        <begin position="1"/>
        <end position="19"/>
    </location>
</feature>
<evidence type="ECO:0008006" key="5">
    <source>
        <dbReference type="Google" id="ProtNLM"/>
    </source>
</evidence>
<feature type="region of interest" description="Disordered" evidence="1">
    <location>
        <begin position="59"/>
        <end position="91"/>
    </location>
</feature>
<proteinExistence type="predicted"/>
<gene>
    <name evidence="3" type="ORF">KZJ38_34160</name>
</gene>
<dbReference type="EMBL" id="CP080096">
    <property type="protein sequence ID" value="QYD72003.1"/>
    <property type="molecule type" value="Genomic_DNA"/>
</dbReference>
<evidence type="ECO:0000256" key="2">
    <source>
        <dbReference type="SAM" id="SignalP"/>
    </source>
</evidence>
<sequence length="91" mass="9757">MVRIRSAECLVLVAIAASAAAVQVRERLAEPVAQRHAGLDERPVCGGAHGDVLPARCSTTQDMDSEQGIDDPHALSRHNTGRHARPQGLWV</sequence>
<evidence type="ECO:0000313" key="3">
    <source>
        <dbReference type="EMBL" id="QYD72003.1"/>
    </source>
</evidence>
<dbReference type="Proteomes" id="UP000826462">
    <property type="component" value="Chromosome 2"/>
</dbReference>
<feature type="chain" id="PRO_5045423882" description="Secreted protein" evidence="2">
    <location>
        <begin position="20"/>
        <end position="91"/>
    </location>
</feature>
<keyword evidence="4" id="KW-1185">Reference proteome</keyword>